<evidence type="ECO:0000313" key="6">
    <source>
        <dbReference type="EMBL" id="VGO15914.1"/>
    </source>
</evidence>
<dbReference type="InterPro" id="IPR001650">
    <property type="entry name" value="Helicase_C-like"/>
</dbReference>
<evidence type="ECO:0000256" key="1">
    <source>
        <dbReference type="ARBA" id="ARBA00022801"/>
    </source>
</evidence>
<dbReference type="Proteomes" id="UP000366872">
    <property type="component" value="Unassembled WGS sequence"/>
</dbReference>
<dbReference type="GO" id="GO:0016787">
    <property type="term" value="F:hydrolase activity"/>
    <property type="evidence" value="ECO:0007669"/>
    <property type="project" value="UniProtKB-KW"/>
</dbReference>
<dbReference type="SUPFAM" id="SSF52540">
    <property type="entry name" value="P-loop containing nucleoside triphosphate hydrolases"/>
    <property type="match status" value="2"/>
</dbReference>
<dbReference type="PROSITE" id="PS51192">
    <property type="entry name" value="HELICASE_ATP_BIND_1"/>
    <property type="match status" value="1"/>
</dbReference>
<dbReference type="PROSITE" id="PS50966">
    <property type="entry name" value="ZF_SWIM"/>
    <property type="match status" value="1"/>
</dbReference>
<keyword evidence="2" id="KW-0863">Zinc-finger</keyword>
<dbReference type="CDD" id="cd18793">
    <property type="entry name" value="SF2_C_SNF"/>
    <property type="match status" value="1"/>
</dbReference>
<dbReference type="AlphaFoldDB" id="A0A6C2U951"/>
<name>A0A6C2U951_PONDE</name>
<dbReference type="SMART" id="SM00490">
    <property type="entry name" value="HELICc"/>
    <property type="match status" value="1"/>
</dbReference>
<dbReference type="InterPro" id="IPR027417">
    <property type="entry name" value="P-loop_NTPase"/>
</dbReference>
<dbReference type="InterPro" id="IPR000330">
    <property type="entry name" value="SNF2_N"/>
</dbReference>
<keyword evidence="7" id="KW-1185">Reference proteome</keyword>
<dbReference type="InterPro" id="IPR049730">
    <property type="entry name" value="SNF2/RAD54-like_C"/>
</dbReference>
<dbReference type="GO" id="GO:0008270">
    <property type="term" value="F:zinc ion binding"/>
    <property type="evidence" value="ECO:0007669"/>
    <property type="project" value="UniProtKB-KW"/>
</dbReference>
<evidence type="ECO:0000313" key="7">
    <source>
        <dbReference type="Proteomes" id="UP000366872"/>
    </source>
</evidence>
<dbReference type="CDD" id="cd18012">
    <property type="entry name" value="DEXQc_arch_SWI2_SNF2"/>
    <property type="match status" value="1"/>
</dbReference>
<dbReference type="GO" id="GO:0005524">
    <property type="term" value="F:ATP binding"/>
    <property type="evidence" value="ECO:0007669"/>
    <property type="project" value="InterPro"/>
</dbReference>
<proteinExistence type="predicted"/>
<keyword evidence="2" id="KW-0479">Metal-binding</keyword>
<dbReference type="PANTHER" id="PTHR10799">
    <property type="entry name" value="SNF2/RAD54 HELICASE FAMILY"/>
    <property type="match status" value="1"/>
</dbReference>
<dbReference type="InterPro" id="IPR014001">
    <property type="entry name" value="Helicase_ATP-bd"/>
</dbReference>
<gene>
    <name evidence="6" type="ORF">PDESU_04503</name>
</gene>
<keyword evidence="1" id="KW-0378">Hydrolase</keyword>
<dbReference type="EMBL" id="CAAHFG010000003">
    <property type="protein sequence ID" value="VGO15914.1"/>
    <property type="molecule type" value="Genomic_DNA"/>
</dbReference>
<evidence type="ECO:0000256" key="2">
    <source>
        <dbReference type="PROSITE-ProRule" id="PRU00325"/>
    </source>
</evidence>
<accession>A0A6C2U951</accession>
<dbReference type="InterPro" id="IPR007527">
    <property type="entry name" value="Znf_SWIM"/>
</dbReference>
<keyword evidence="2" id="KW-0862">Zinc</keyword>
<evidence type="ECO:0000259" key="4">
    <source>
        <dbReference type="PROSITE" id="PS51192"/>
    </source>
</evidence>
<dbReference type="Gene3D" id="3.40.50.10810">
    <property type="entry name" value="Tandem AAA-ATPase domain"/>
    <property type="match status" value="1"/>
</dbReference>
<feature type="domain" description="Helicase C-terminal" evidence="5">
    <location>
        <begin position="890"/>
        <end position="1039"/>
    </location>
</feature>
<dbReference type="Gene3D" id="3.40.50.300">
    <property type="entry name" value="P-loop containing nucleotide triphosphate hydrolases"/>
    <property type="match status" value="1"/>
</dbReference>
<dbReference type="Pfam" id="PF00271">
    <property type="entry name" value="Helicase_C"/>
    <property type="match status" value="1"/>
</dbReference>
<evidence type="ECO:0000259" key="3">
    <source>
        <dbReference type="PROSITE" id="PS50966"/>
    </source>
</evidence>
<dbReference type="InterPro" id="IPR038718">
    <property type="entry name" value="SNF2-like_sf"/>
</dbReference>
<sequence>MHVPFTHKILKDWAGQQAFKDGTTLFEKGKVEKVEFDPPFVTGQLSIGIRGMRSKFEVLKDGFVENHCPCRDNREEGKICAHLVALGLEAVRLYSDPHRVDKMEEEKRRAERLASFDDSAYHTRDPNGTPASLRIILKQSWREHLAEQTVPMRCAVEIGGQVIPLNEVPKNHAMALSPTDDNLLFVIEDICEGPAKAKFNATLSDFINILELCGGKPIYEGGVDGYLMVDESTTSTAVDMKLDEDTGELVLTLQTNAGNDFDCIVSGGNGWILQDEMFTKLEKVLPGPLRAIYDAAIRIPRNAIPAFMKNELPMLSKLVEVETNVTPDMLSLSPAKPRFRLKVEGTQHTLSATLFAEYGMAQLVAGREEALGSFSIPSEDDLLDFQVRNPDAEQQALEIITDIGFRGRRGDLLMQIRGTREVLNFLGGGMPRLQRMGWSIDLEGMVAAFMDQAESTMPVVHINTSASSGFFEVGYEYETLGGQSLDDADIQRAINMGEAFIEKKGRTILLDINAIETAREVFSDCAVGAGEAPGSFRMNDIHAAYVQSSLLSLDGIDVETAPEWMDKAEAQNRKAKVEPVPLGDELEKTLRDYQKDGVYWLSFLERSGFAGILADEMGLGKTLQTLTWLALEREKEDAQESPALIICPTSLVDNWAEEAEKFVPHLRVQKMHGADRHEHWDKLPDTDLIITSYALIRRDLDQYMQHKFSVVALDEAQHIKNRTTQNATAVKKVQAHHKLVLTGTPIENSVTDLWSIMDFLMPGYLGHHKAFRENYELPIQNGGPDAELAQIKLRRKLHPFLLRRLKKDVAKDLPDKIQRIAHCSLSGDQAKVYKQLAETAKKEINNLVDSQGFNKSRMQILKILLQLRQTCCHLDLLKLPNLKSEFPSAKLELFFELVDEALDAGHRILVFSQFTSMLAIIREELEARELKYCYLDGSTKDRQERVKTFNSDRSIPLFLISLKAGGSGLNLTGADMVIHFDPWWNPAVEDQATDRAHRIGQKNTVYSVKLITKGTVEEKVLQMQQKKKGIIDATLEKDGDLGTSLSWNDVQELLSV</sequence>
<feature type="domain" description="Helicase ATP-binding" evidence="4">
    <location>
        <begin position="602"/>
        <end position="763"/>
    </location>
</feature>
<organism evidence="6 7">
    <name type="scientific">Pontiella desulfatans</name>
    <dbReference type="NCBI Taxonomy" id="2750659"/>
    <lineage>
        <taxon>Bacteria</taxon>
        <taxon>Pseudomonadati</taxon>
        <taxon>Kiritimatiellota</taxon>
        <taxon>Kiritimatiellia</taxon>
        <taxon>Kiritimatiellales</taxon>
        <taxon>Pontiellaceae</taxon>
        <taxon>Pontiella</taxon>
    </lineage>
</organism>
<dbReference type="Pfam" id="PF08455">
    <property type="entry name" value="SNF2_assoc"/>
    <property type="match status" value="1"/>
</dbReference>
<dbReference type="InterPro" id="IPR013663">
    <property type="entry name" value="Helicase_SWF/SNF/SWI_bac"/>
</dbReference>
<dbReference type="Pfam" id="PF00176">
    <property type="entry name" value="SNF2-rel_dom"/>
    <property type="match status" value="1"/>
</dbReference>
<dbReference type="PROSITE" id="PS51194">
    <property type="entry name" value="HELICASE_CTER"/>
    <property type="match status" value="1"/>
</dbReference>
<reference evidence="6 7" key="1">
    <citation type="submission" date="2019-04" db="EMBL/GenBank/DDBJ databases">
        <authorList>
            <person name="Van Vliet M D."/>
        </authorList>
    </citation>
    <scope>NUCLEOTIDE SEQUENCE [LARGE SCALE GENOMIC DNA]</scope>
    <source>
        <strain evidence="6 7">F1</strain>
    </source>
</reference>
<evidence type="ECO:0008006" key="8">
    <source>
        <dbReference type="Google" id="ProtNLM"/>
    </source>
</evidence>
<evidence type="ECO:0000259" key="5">
    <source>
        <dbReference type="PROSITE" id="PS51194"/>
    </source>
</evidence>
<dbReference type="RefSeq" id="WP_136081478.1">
    <property type="nucleotide sequence ID" value="NZ_CAAHFG010000003.1"/>
</dbReference>
<dbReference type="SMART" id="SM00487">
    <property type="entry name" value="DEXDc"/>
    <property type="match status" value="1"/>
</dbReference>
<protein>
    <recommendedName>
        <fullName evidence="8">RNA polymerase-associated protein RapA</fullName>
    </recommendedName>
</protein>
<feature type="domain" description="SWIM-type" evidence="3">
    <location>
        <begin position="56"/>
        <end position="91"/>
    </location>
</feature>